<evidence type="ECO:0000256" key="3">
    <source>
        <dbReference type="ARBA" id="ARBA00005201"/>
    </source>
</evidence>
<dbReference type="NCBIfam" id="NF004162">
    <property type="entry name" value="PRK05627.1-5"/>
    <property type="match status" value="1"/>
</dbReference>
<keyword evidence="9 15" id="KW-0418">Kinase</keyword>
<dbReference type="InterPro" id="IPR002606">
    <property type="entry name" value="Riboflavin_kinase_bac"/>
</dbReference>
<dbReference type="Gene3D" id="2.40.30.30">
    <property type="entry name" value="Riboflavin kinase-like"/>
    <property type="match status" value="1"/>
</dbReference>
<dbReference type="PANTHER" id="PTHR22749:SF6">
    <property type="entry name" value="RIBOFLAVIN KINASE"/>
    <property type="match status" value="1"/>
</dbReference>
<proteinExistence type="inferred from homology"/>
<dbReference type="InterPro" id="IPR023465">
    <property type="entry name" value="Riboflavin_kinase_dom_sf"/>
</dbReference>
<evidence type="ECO:0000313" key="19">
    <source>
        <dbReference type="Proteomes" id="UP001209229"/>
    </source>
</evidence>
<dbReference type="GO" id="GO:0005524">
    <property type="term" value="F:ATP binding"/>
    <property type="evidence" value="ECO:0007669"/>
    <property type="project" value="UniProtKB-UniRule"/>
</dbReference>
<keyword evidence="19" id="KW-1185">Reference proteome</keyword>
<keyword evidence="4 15" id="KW-0285">Flavoprotein</keyword>
<evidence type="ECO:0000256" key="6">
    <source>
        <dbReference type="ARBA" id="ARBA00022679"/>
    </source>
</evidence>
<dbReference type="Gene3D" id="3.40.50.620">
    <property type="entry name" value="HUPs"/>
    <property type="match status" value="1"/>
</dbReference>
<comment type="function">
    <text evidence="1">Catalyzes the phosphorylation of riboflavin to FMN followed by the adenylation of FMN to FAD.</text>
</comment>
<dbReference type="AlphaFoldDB" id="A0AAE3M173"/>
<comment type="catalytic activity">
    <reaction evidence="13 15">
        <text>riboflavin + ATP = FMN + ADP + H(+)</text>
        <dbReference type="Rhea" id="RHEA:14357"/>
        <dbReference type="ChEBI" id="CHEBI:15378"/>
        <dbReference type="ChEBI" id="CHEBI:30616"/>
        <dbReference type="ChEBI" id="CHEBI:57986"/>
        <dbReference type="ChEBI" id="CHEBI:58210"/>
        <dbReference type="ChEBI" id="CHEBI:456216"/>
        <dbReference type="EC" id="2.7.1.26"/>
    </reaction>
</comment>
<keyword evidence="16" id="KW-0175">Coiled coil</keyword>
<keyword evidence="12" id="KW-0511">Multifunctional enzyme</keyword>
<evidence type="ECO:0000256" key="11">
    <source>
        <dbReference type="ARBA" id="ARBA00022840"/>
    </source>
</evidence>
<evidence type="ECO:0000259" key="17">
    <source>
        <dbReference type="SMART" id="SM00904"/>
    </source>
</evidence>
<dbReference type="EMBL" id="JAPDPJ010000001">
    <property type="protein sequence ID" value="MCW3785001.1"/>
    <property type="molecule type" value="Genomic_DNA"/>
</dbReference>
<dbReference type="SMART" id="SM00904">
    <property type="entry name" value="Flavokinase"/>
    <property type="match status" value="1"/>
</dbReference>
<accession>A0AAE3M173</accession>
<dbReference type="PIRSF" id="PIRSF004491">
    <property type="entry name" value="FAD_Synth"/>
    <property type="match status" value="1"/>
</dbReference>
<dbReference type="Proteomes" id="UP001209229">
    <property type="component" value="Unassembled WGS sequence"/>
</dbReference>
<dbReference type="GO" id="GO:0006747">
    <property type="term" value="P:FAD biosynthetic process"/>
    <property type="evidence" value="ECO:0007669"/>
    <property type="project" value="UniProtKB-UniRule"/>
</dbReference>
<keyword evidence="11 15" id="KW-0067">ATP-binding</keyword>
<dbReference type="Pfam" id="PF06574">
    <property type="entry name" value="FAD_syn"/>
    <property type="match status" value="1"/>
</dbReference>
<comment type="pathway">
    <text evidence="3 15">Cofactor biosynthesis; FMN biosynthesis; FMN from riboflavin (ATP route): step 1/1.</text>
</comment>
<keyword evidence="8 15" id="KW-0547">Nucleotide-binding</keyword>
<evidence type="ECO:0000256" key="9">
    <source>
        <dbReference type="ARBA" id="ARBA00022777"/>
    </source>
</evidence>
<dbReference type="GO" id="GO:0003919">
    <property type="term" value="F:FMN adenylyltransferase activity"/>
    <property type="evidence" value="ECO:0007669"/>
    <property type="project" value="UniProtKB-UniRule"/>
</dbReference>
<organism evidence="18 19">
    <name type="scientific">Plebeiibacterium sediminum</name>
    <dbReference type="NCBI Taxonomy" id="2992112"/>
    <lineage>
        <taxon>Bacteria</taxon>
        <taxon>Pseudomonadati</taxon>
        <taxon>Bacteroidota</taxon>
        <taxon>Bacteroidia</taxon>
        <taxon>Marinilabiliales</taxon>
        <taxon>Marinilabiliaceae</taxon>
        <taxon>Plebeiibacterium</taxon>
    </lineage>
</organism>
<dbReference type="GO" id="GO:0008531">
    <property type="term" value="F:riboflavin kinase activity"/>
    <property type="evidence" value="ECO:0007669"/>
    <property type="project" value="UniProtKB-UniRule"/>
</dbReference>
<evidence type="ECO:0000256" key="5">
    <source>
        <dbReference type="ARBA" id="ARBA00022643"/>
    </source>
</evidence>
<dbReference type="PANTHER" id="PTHR22749">
    <property type="entry name" value="RIBOFLAVIN KINASE/FMN ADENYLYLTRANSFERASE"/>
    <property type="match status" value="1"/>
</dbReference>
<evidence type="ECO:0000256" key="7">
    <source>
        <dbReference type="ARBA" id="ARBA00022695"/>
    </source>
</evidence>
<name>A0AAE3M173_9BACT</name>
<evidence type="ECO:0000256" key="10">
    <source>
        <dbReference type="ARBA" id="ARBA00022827"/>
    </source>
</evidence>
<dbReference type="InterPro" id="IPR015864">
    <property type="entry name" value="FAD_synthase"/>
</dbReference>
<dbReference type="Pfam" id="PF01687">
    <property type="entry name" value="Flavokinase"/>
    <property type="match status" value="1"/>
</dbReference>
<evidence type="ECO:0000256" key="16">
    <source>
        <dbReference type="SAM" id="Coils"/>
    </source>
</evidence>
<evidence type="ECO:0000256" key="8">
    <source>
        <dbReference type="ARBA" id="ARBA00022741"/>
    </source>
</evidence>
<evidence type="ECO:0000256" key="4">
    <source>
        <dbReference type="ARBA" id="ARBA00022630"/>
    </source>
</evidence>
<dbReference type="GO" id="GO:0009398">
    <property type="term" value="P:FMN biosynthetic process"/>
    <property type="evidence" value="ECO:0007669"/>
    <property type="project" value="UniProtKB-UniRule"/>
</dbReference>
<keyword evidence="10 15" id="KW-0274">FAD</keyword>
<evidence type="ECO:0000313" key="18">
    <source>
        <dbReference type="EMBL" id="MCW3785001.1"/>
    </source>
</evidence>
<evidence type="ECO:0000256" key="12">
    <source>
        <dbReference type="ARBA" id="ARBA00023268"/>
    </source>
</evidence>
<dbReference type="InterPro" id="IPR015865">
    <property type="entry name" value="Riboflavin_kinase_bac/euk"/>
</dbReference>
<dbReference type="SUPFAM" id="SSF52374">
    <property type="entry name" value="Nucleotidylyl transferase"/>
    <property type="match status" value="1"/>
</dbReference>
<reference evidence="18" key="1">
    <citation type="submission" date="2022-10" db="EMBL/GenBank/DDBJ databases">
        <authorList>
            <person name="Yu W.X."/>
        </authorList>
    </citation>
    <scope>NUCLEOTIDE SEQUENCE</scope>
    <source>
        <strain evidence="18">AAT</strain>
    </source>
</reference>
<evidence type="ECO:0000256" key="14">
    <source>
        <dbReference type="ARBA" id="ARBA00049494"/>
    </source>
</evidence>
<evidence type="ECO:0000256" key="15">
    <source>
        <dbReference type="PIRNR" id="PIRNR004491"/>
    </source>
</evidence>
<dbReference type="EC" id="2.7.7.2" evidence="15"/>
<dbReference type="GO" id="GO:0009231">
    <property type="term" value="P:riboflavin biosynthetic process"/>
    <property type="evidence" value="ECO:0007669"/>
    <property type="project" value="InterPro"/>
</dbReference>
<comment type="similarity">
    <text evidence="15">Belongs to the ribF family.</text>
</comment>
<dbReference type="NCBIfam" id="TIGR00083">
    <property type="entry name" value="ribF"/>
    <property type="match status" value="1"/>
</dbReference>
<evidence type="ECO:0000256" key="1">
    <source>
        <dbReference type="ARBA" id="ARBA00002121"/>
    </source>
</evidence>
<dbReference type="EC" id="2.7.1.26" evidence="15"/>
<feature type="coiled-coil region" evidence="16">
    <location>
        <begin position="280"/>
        <end position="310"/>
    </location>
</feature>
<keyword evidence="6 15" id="KW-0808">Transferase</keyword>
<dbReference type="InterPro" id="IPR014729">
    <property type="entry name" value="Rossmann-like_a/b/a_fold"/>
</dbReference>
<keyword evidence="5 15" id="KW-0288">FMN</keyword>
<dbReference type="RefSeq" id="WP_301188572.1">
    <property type="nucleotide sequence ID" value="NZ_JAPDPJ010000001.1"/>
</dbReference>
<comment type="pathway">
    <text evidence="2 15">Cofactor biosynthesis; FAD biosynthesis; FAD from FMN: step 1/1.</text>
</comment>
<dbReference type="FunFam" id="2.40.30.30:FF:000003">
    <property type="entry name" value="Riboflavin biosynthesis protein"/>
    <property type="match status" value="1"/>
</dbReference>
<evidence type="ECO:0000256" key="2">
    <source>
        <dbReference type="ARBA" id="ARBA00004726"/>
    </source>
</evidence>
<sequence length="313" mass="35549">MKVYSNPESYSGADTVVTLGMFDGVHAGHKKLLSHVMDVSKEKSLTPTVLTFWPHPRMVLKKNEDSLQFITTLDEKTVIISQQGIEQLFLLPFNKELASKTAEEFIVEILIKKIKMKHLVVGYNHRFGRDRVHDYTVYQQLAKKYNFTISRVDAVYEGDVAVSSTAVRNLLNEGRVLEANRILGYDYSIFGTVTGGKKLGRKLGYPTANIKPNEHYKLIPGKGVYACLVNVIGKQYGGMLNVGVRPTINSNEFELTIEVHILDFNQDIYSEEVTVSFIEKVREEQKFDGLEALVQQLKNDELNIRKLLRDYIG</sequence>
<feature type="domain" description="Riboflavin kinase" evidence="17">
    <location>
        <begin position="182"/>
        <end position="309"/>
    </location>
</feature>
<dbReference type="FunFam" id="3.40.50.620:FF:000021">
    <property type="entry name" value="Riboflavin biosynthesis protein"/>
    <property type="match status" value="1"/>
</dbReference>
<dbReference type="InterPro" id="IPR023468">
    <property type="entry name" value="Riboflavin_kinase"/>
</dbReference>
<dbReference type="NCBIfam" id="NF004160">
    <property type="entry name" value="PRK05627.1-3"/>
    <property type="match status" value="1"/>
</dbReference>
<gene>
    <name evidence="18" type="ORF">OM075_00915</name>
</gene>
<comment type="catalytic activity">
    <reaction evidence="14 15">
        <text>FMN + ATP + H(+) = FAD + diphosphate</text>
        <dbReference type="Rhea" id="RHEA:17237"/>
        <dbReference type="ChEBI" id="CHEBI:15378"/>
        <dbReference type="ChEBI" id="CHEBI:30616"/>
        <dbReference type="ChEBI" id="CHEBI:33019"/>
        <dbReference type="ChEBI" id="CHEBI:57692"/>
        <dbReference type="ChEBI" id="CHEBI:58210"/>
        <dbReference type="EC" id="2.7.7.2"/>
    </reaction>
</comment>
<dbReference type="CDD" id="cd02064">
    <property type="entry name" value="FAD_synthetase_N"/>
    <property type="match status" value="1"/>
</dbReference>
<comment type="caution">
    <text evidence="18">The sequence shown here is derived from an EMBL/GenBank/DDBJ whole genome shotgun (WGS) entry which is preliminary data.</text>
</comment>
<keyword evidence="7 15" id="KW-0548">Nucleotidyltransferase</keyword>
<protein>
    <recommendedName>
        <fullName evidence="15">Riboflavin biosynthesis protein</fullName>
    </recommendedName>
    <domain>
        <recommendedName>
            <fullName evidence="15">Riboflavin kinase</fullName>
            <ecNumber evidence="15">2.7.1.26</ecNumber>
        </recommendedName>
        <alternativeName>
            <fullName evidence="15">Flavokinase</fullName>
        </alternativeName>
    </domain>
    <domain>
        <recommendedName>
            <fullName evidence="15">FMN adenylyltransferase</fullName>
            <ecNumber evidence="15">2.7.7.2</ecNumber>
        </recommendedName>
        <alternativeName>
            <fullName evidence="15">FAD pyrophosphorylase</fullName>
        </alternativeName>
        <alternativeName>
            <fullName evidence="15">FAD synthase</fullName>
        </alternativeName>
    </domain>
</protein>
<dbReference type="SUPFAM" id="SSF82114">
    <property type="entry name" value="Riboflavin kinase-like"/>
    <property type="match status" value="1"/>
</dbReference>
<evidence type="ECO:0000256" key="13">
    <source>
        <dbReference type="ARBA" id="ARBA00047880"/>
    </source>
</evidence>